<organism evidence="1 2">
    <name type="scientific">Teichococcus coralli</name>
    <dbReference type="NCBI Taxonomy" id="2545983"/>
    <lineage>
        <taxon>Bacteria</taxon>
        <taxon>Pseudomonadati</taxon>
        <taxon>Pseudomonadota</taxon>
        <taxon>Alphaproteobacteria</taxon>
        <taxon>Acetobacterales</taxon>
        <taxon>Roseomonadaceae</taxon>
        <taxon>Roseomonas</taxon>
    </lineage>
</organism>
<evidence type="ECO:0000313" key="1">
    <source>
        <dbReference type="EMBL" id="MXP65532.1"/>
    </source>
</evidence>
<protein>
    <submittedName>
        <fullName evidence="1">Uncharacterized protein</fullName>
    </submittedName>
</protein>
<dbReference type="AlphaFoldDB" id="A0A845BK42"/>
<sequence>MALCAEEKVCQFVAAAYARIDAMVPVHRAADAEEKQVIEAHIAATFEEIVAVEILAELLGLDW</sequence>
<dbReference type="Proteomes" id="UP000460715">
    <property type="component" value="Unassembled WGS sequence"/>
</dbReference>
<reference evidence="1 2" key="1">
    <citation type="submission" date="2019-03" db="EMBL/GenBank/DDBJ databases">
        <title>Roseomonas sp. a novel Roseomonas species isolated from Sea whip Gorgonian.</title>
        <authorList>
            <person name="Li F."/>
            <person name="Pan X."/>
            <person name="Huang S."/>
            <person name="Li Z."/>
            <person name="Meng B."/>
        </authorList>
    </citation>
    <scope>NUCLEOTIDE SEQUENCE [LARGE SCALE GENOMIC DNA]</scope>
    <source>
        <strain evidence="1 2">M0104</strain>
    </source>
</reference>
<name>A0A845BK42_9PROT</name>
<keyword evidence="2" id="KW-1185">Reference proteome</keyword>
<gene>
    <name evidence="1" type="ORF">E0493_19475</name>
</gene>
<dbReference type="EMBL" id="SNVJ01000023">
    <property type="protein sequence ID" value="MXP65532.1"/>
    <property type="molecule type" value="Genomic_DNA"/>
</dbReference>
<comment type="caution">
    <text evidence="1">The sequence shown here is derived from an EMBL/GenBank/DDBJ whole genome shotgun (WGS) entry which is preliminary data.</text>
</comment>
<evidence type="ECO:0000313" key="2">
    <source>
        <dbReference type="Proteomes" id="UP000460715"/>
    </source>
</evidence>
<proteinExistence type="predicted"/>
<accession>A0A845BK42</accession>
<dbReference type="RefSeq" id="WP_160938942.1">
    <property type="nucleotide sequence ID" value="NZ_SNVJ01000023.1"/>
</dbReference>